<sequence length="167" mass="19159">MRIIDAPDDLPVTVKELAEQLHFDEADAMVFDQLIAAATDVIETATNHPIQPRVVEIDLPEGCWSEFWLPCAPAIELVGVTSGRLVRPFNEPRFIREDYVGDTLQVRVGHADPRTIPDRLRRAIILLVKEWHASDITVEEAYTRPSLSFGFHQIMRQSRYRRPCEVR</sequence>
<dbReference type="AlphaFoldDB" id="A0A6L6J4Z1"/>
<organism evidence="1 2">
    <name type="scientific">Paracoccus aestuariivivens</name>
    <dbReference type="NCBI Taxonomy" id="1820333"/>
    <lineage>
        <taxon>Bacteria</taxon>
        <taxon>Pseudomonadati</taxon>
        <taxon>Pseudomonadota</taxon>
        <taxon>Alphaproteobacteria</taxon>
        <taxon>Rhodobacterales</taxon>
        <taxon>Paracoccaceae</taxon>
        <taxon>Paracoccus</taxon>
    </lineage>
</organism>
<accession>A0A6L6J4Z1</accession>
<evidence type="ECO:0000313" key="2">
    <source>
        <dbReference type="Proteomes" id="UP000478183"/>
    </source>
</evidence>
<gene>
    <name evidence="1" type="ORF">GL286_01085</name>
</gene>
<dbReference type="OrthoDB" id="7834329at2"/>
<dbReference type="RefSeq" id="WP_155093702.1">
    <property type="nucleotide sequence ID" value="NZ_WMIE01000001.1"/>
</dbReference>
<dbReference type="Proteomes" id="UP000478183">
    <property type="component" value="Unassembled WGS sequence"/>
</dbReference>
<comment type="caution">
    <text evidence="1">The sequence shown here is derived from an EMBL/GenBank/DDBJ whole genome shotgun (WGS) entry which is preliminary data.</text>
</comment>
<reference evidence="1 2" key="1">
    <citation type="submission" date="2019-11" db="EMBL/GenBank/DDBJ databases">
        <authorList>
            <person name="Dong K."/>
        </authorList>
    </citation>
    <scope>NUCLEOTIDE SEQUENCE [LARGE SCALE GENOMIC DNA]</scope>
    <source>
        <strain evidence="1 2">NBRC 111993</strain>
    </source>
</reference>
<evidence type="ECO:0000313" key="1">
    <source>
        <dbReference type="EMBL" id="MTH76318.1"/>
    </source>
</evidence>
<protein>
    <recommendedName>
        <fullName evidence="3">Phage gp6-like head-tail connector protein</fullName>
    </recommendedName>
</protein>
<name>A0A6L6J4Z1_9RHOB</name>
<keyword evidence="2" id="KW-1185">Reference proteome</keyword>
<dbReference type="EMBL" id="WMIE01000001">
    <property type="protein sequence ID" value="MTH76318.1"/>
    <property type="molecule type" value="Genomic_DNA"/>
</dbReference>
<evidence type="ECO:0008006" key="3">
    <source>
        <dbReference type="Google" id="ProtNLM"/>
    </source>
</evidence>
<proteinExistence type="predicted"/>